<evidence type="ECO:0000256" key="5">
    <source>
        <dbReference type="HAMAP-Rule" id="MF_00213"/>
    </source>
</evidence>
<dbReference type="Gene3D" id="3.30.2320.80">
    <property type="match status" value="1"/>
</dbReference>
<dbReference type="HAMAP" id="MF_00213">
    <property type="entry name" value="HypA_HybF"/>
    <property type="match status" value="1"/>
</dbReference>
<dbReference type="GO" id="GO:0008270">
    <property type="term" value="F:zinc ion binding"/>
    <property type="evidence" value="ECO:0007669"/>
    <property type="project" value="UniProtKB-UniRule"/>
</dbReference>
<organism evidence="7 8">
    <name type="scientific">Natronobacterium haloterrestre</name>
    <name type="common">Halobiforma haloterrestris</name>
    <dbReference type="NCBI Taxonomy" id="148448"/>
    <lineage>
        <taxon>Archaea</taxon>
        <taxon>Methanobacteriati</taxon>
        <taxon>Methanobacteriota</taxon>
        <taxon>Stenosarchaea group</taxon>
        <taxon>Halobacteria</taxon>
        <taxon>Halobacteriales</taxon>
        <taxon>Natrialbaceae</taxon>
        <taxon>Natronobacterium</taxon>
    </lineage>
</organism>
<feature type="binding site" evidence="5">
    <location>
        <position position="75"/>
    </location>
    <ligand>
        <name>Zn(2+)</name>
        <dbReference type="ChEBI" id="CHEBI:29105"/>
    </ligand>
</feature>
<gene>
    <name evidence="5" type="primary">hypA</name>
    <name evidence="7" type="ORF">SAMN05444422_10973</name>
</gene>
<dbReference type="GO" id="GO:0016151">
    <property type="term" value="F:nickel cation binding"/>
    <property type="evidence" value="ECO:0007669"/>
    <property type="project" value="UniProtKB-UniRule"/>
</dbReference>
<keyword evidence="8" id="KW-1185">Reference proteome</keyword>
<evidence type="ECO:0000256" key="6">
    <source>
        <dbReference type="SAM" id="MobiDB-lite"/>
    </source>
</evidence>
<comment type="function">
    <text evidence="5">Involved in the maturation of [NiFe] hydrogenases. Required for nickel insertion into the metal center of the hydrogenase.</text>
</comment>
<dbReference type="PROSITE" id="PS01249">
    <property type="entry name" value="HYPA"/>
    <property type="match status" value="1"/>
</dbReference>
<feature type="binding site" evidence="5">
    <location>
        <position position="73"/>
    </location>
    <ligand>
        <name>Zn(2+)</name>
        <dbReference type="ChEBI" id="CHEBI:29105"/>
    </ligand>
</feature>
<keyword evidence="2 5" id="KW-0533">Nickel</keyword>
<dbReference type="RefSeq" id="WP_089789149.1">
    <property type="nucleotide sequence ID" value="NZ_FOKW01000009.1"/>
</dbReference>
<evidence type="ECO:0000313" key="8">
    <source>
        <dbReference type="Proteomes" id="UP000199161"/>
    </source>
</evidence>
<dbReference type="Proteomes" id="UP000199161">
    <property type="component" value="Unassembled WGS sequence"/>
</dbReference>
<feature type="compositionally biased region" description="Basic and acidic residues" evidence="6">
    <location>
        <begin position="130"/>
        <end position="139"/>
    </location>
</feature>
<keyword evidence="4 5" id="KW-0862">Zinc</keyword>
<dbReference type="InterPro" id="IPR020538">
    <property type="entry name" value="Hydgase_Ni_incorp_HypA/HybF_CS"/>
</dbReference>
<feature type="region of interest" description="Disordered" evidence="6">
    <location>
        <begin position="117"/>
        <end position="139"/>
    </location>
</feature>
<dbReference type="PANTHER" id="PTHR34535:SF3">
    <property type="entry name" value="HYDROGENASE MATURATION FACTOR HYPA"/>
    <property type="match status" value="1"/>
</dbReference>
<comment type="similarity">
    <text evidence="1 5">Belongs to the HypA/HybF family.</text>
</comment>
<dbReference type="InterPro" id="IPR000688">
    <property type="entry name" value="HypA/HybF"/>
</dbReference>
<proteinExistence type="inferred from homology"/>
<evidence type="ECO:0000313" key="7">
    <source>
        <dbReference type="EMBL" id="SFC49309.1"/>
    </source>
</evidence>
<dbReference type="PIRSF" id="PIRSF004761">
    <property type="entry name" value="Hydrgn_mat_HypA"/>
    <property type="match status" value="1"/>
</dbReference>
<dbReference type="Pfam" id="PF01155">
    <property type="entry name" value="HypA"/>
    <property type="match status" value="1"/>
</dbReference>
<feature type="binding site" evidence="5">
    <location>
        <position position="99"/>
    </location>
    <ligand>
        <name>Zn(2+)</name>
        <dbReference type="ChEBI" id="CHEBI:29105"/>
    </ligand>
</feature>
<dbReference type="OrthoDB" id="36835at2157"/>
<reference evidence="8" key="1">
    <citation type="submission" date="2016-10" db="EMBL/GenBank/DDBJ databases">
        <authorList>
            <person name="Varghese N."/>
            <person name="Submissions S."/>
        </authorList>
    </citation>
    <scope>NUCLEOTIDE SEQUENCE [LARGE SCALE GENOMIC DNA]</scope>
    <source>
        <strain evidence="8">DSM 13078</strain>
    </source>
</reference>
<dbReference type="GO" id="GO:0051604">
    <property type="term" value="P:protein maturation"/>
    <property type="evidence" value="ECO:0007669"/>
    <property type="project" value="InterPro"/>
</dbReference>
<protein>
    <recommendedName>
        <fullName evidence="5">Hydrogenase maturation factor HypA</fullName>
    </recommendedName>
</protein>
<dbReference type="PANTHER" id="PTHR34535">
    <property type="entry name" value="HYDROGENASE MATURATION FACTOR HYPA"/>
    <property type="match status" value="1"/>
</dbReference>
<feature type="binding site" evidence="5">
    <location>
        <position position="96"/>
    </location>
    <ligand>
        <name>Zn(2+)</name>
        <dbReference type="ChEBI" id="CHEBI:29105"/>
    </ligand>
</feature>
<sequence length="139" mass="14642">MHEFSVADAVLERALETAADHGTAIIEELTIELGTATHVNPDQLTFCLETIADGTPAADATVTIDPVEPHARCDCGWDGEPPTLDVSGAVAPNLRCPDCGERLELVRGKECRLSSITVPDADSSAGNGDDPMRIDETGD</sequence>
<evidence type="ECO:0000256" key="4">
    <source>
        <dbReference type="ARBA" id="ARBA00022833"/>
    </source>
</evidence>
<feature type="binding site" evidence="5">
    <location>
        <position position="2"/>
    </location>
    <ligand>
        <name>Ni(2+)</name>
        <dbReference type="ChEBI" id="CHEBI:49786"/>
    </ligand>
</feature>
<dbReference type="EMBL" id="FOKW01000009">
    <property type="protein sequence ID" value="SFC49309.1"/>
    <property type="molecule type" value="Genomic_DNA"/>
</dbReference>
<dbReference type="AlphaFoldDB" id="A0A1I1JL24"/>
<evidence type="ECO:0000256" key="3">
    <source>
        <dbReference type="ARBA" id="ARBA00022723"/>
    </source>
</evidence>
<keyword evidence="3 5" id="KW-0479">Metal-binding</keyword>
<accession>A0A1I1JL24</accession>
<evidence type="ECO:0000256" key="1">
    <source>
        <dbReference type="ARBA" id="ARBA00010748"/>
    </source>
</evidence>
<evidence type="ECO:0000256" key="2">
    <source>
        <dbReference type="ARBA" id="ARBA00022596"/>
    </source>
</evidence>
<name>A0A1I1JL24_NATHA</name>